<dbReference type="Pfam" id="PF22150">
    <property type="entry name" value="Tt1218-like"/>
    <property type="match status" value="1"/>
</dbReference>
<feature type="domain" description="Type IV pilin Tt1218-like" evidence="1">
    <location>
        <begin position="20"/>
        <end position="91"/>
    </location>
</feature>
<organism evidence="2 3">
    <name type="scientific">Rhodocyclus tenuis</name>
    <name type="common">Rhodospirillum tenue</name>
    <dbReference type="NCBI Taxonomy" id="1066"/>
    <lineage>
        <taxon>Bacteria</taxon>
        <taxon>Pseudomonadati</taxon>
        <taxon>Pseudomonadota</taxon>
        <taxon>Betaproteobacteria</taxon>
        <taxon>Rhodocyclales</taxon>
        <taxon>Rhodocyclaceae</taxon>
        <taxon>Rhodocyclus</taxon>
    </lineage>
</organism>
<dbReference type="InterPro" id="IPR013362">
    <property type="entry name" value="Pilus_4_PilV"/>
</dbReference>
<keyword evidence="3" id="KW-1185">Reference proteome</keyword>
<dbReference type="InterPro" id="IPR054402">
    <property type="entry name" value="Tt1218-like_dom"/>
</dbReference>
<evidence type="ECO:0000313" key="2">
    <source>
        <dbReference type="EMBL" id="MBB4246747.1"/>
    </source>
</evidence>
<protein>
    <submittedName>
        <fullName evidence="2">Type IV pilus modification protein PilV</fullName>
    </submittedName>
</protein>
<sequence>MVTIVIVSFGLLGLAGLLFSSITAGQTSMSRTVAVDLANEMGDRIRANWKAVKDGKFDAVAVKSAADLAAACPKACMLGQCTPADQATLDVCLWQAQVSKQLPGGQACIIASPDPTLTPDPDPCKPVNPLNLKCEDTTKACSFRVTVLWNENAYSTGAAASQLFQNAQTSYSVSVQP</sequence>
<name>A0A840FXC1_RHOTE</name>
<evidence type="ECO:0000313" key="3">
    <source>
        <dbReference type="Proteomes" id="UP000587070"/>
    </source>
</evidence>
<comment type="caution">
    <text evidence="2">The sequence shown here is derived from an EMBL/GenBank/DDBJ whole genome shotgun (WGS) entry which is preliminary data.</text>
</comment>
<dbReference type="Proteomes" id="UP000587070">
    <property type="component" value="Unassembled WGS sequence"/>
</dbReference>
<reference evidence="2 3" key="1">
    <citation type="submission" date="2020-08" db="EMBL/GenBank/DDBJ databases">
        <title>Genome sequencing of Purple Non-Sulfur Bacteria from various extreme environments.</title>
        <authorList>
            <person name="Mayer M."/>
        </authorList>
    </citation>
    <scope>NUCLEOTIDE SEQUENCE [LARGE SCALE GENOMIC DNA]</scope>
    <source>
        <strain evidence="2 3">2761</strain>
    </source>
</reference>
<dbReference type="EMBL" id="JACIGE010000003">
    <property type="protein sequence ID" value="MBB4246747.1"/>
    <property type="molecule type" value="Genomic_DNA"/>
</dbReference>
<dbReference type="OrthoDB" id="8906930at2"/>
<proteinExistence type="predicted"/>
<gene>
    <name evidence="2" type="ORF">GGD90_001110</name>
</gene>
<dbReference type="AlphaFoldDB" id="A0A840FXC1"/>
<accession>A0A840FXC1</accession>
<dbReference type="NCBIfam" id="TIGR02523">
    <property type="entry name" value="type_IV_pilV"/>
    <property type="match status" value="1"/>
</dbReference>
<evidence type="ECO:0000259" key="1">
    <source>
        <dbReference type="Pfam" id="PF22150"/>
    </source>
</evidence>